<accession>A0A815D155</accession>
<evidence type="ECO:0000313" key="1">
    <source>
        <dbReference type="EMBL" id="CAF1290127.1"/>
    </source>
</evidence>
<dbReference type="OrthoDB" id="6238971at2759"/>
<comment type="caution">
    <text evidence="1">The sequence shown here is derived from an EMBL/GenBank/DDBJ whole genome shotgun (WGS) entry which is preliminary data.</text>
</comment>
<reference evidence="1" key="1">
    <citation type="submission" date="2021-02" db="EMBL/GenBank/DDBJ databases">
        <authorList>
            <person name="Nowell W R."/>
        </authorList>
    </citation>
    <scope>NUCLEOTIDE SEQUENCE</scope>
</reference>
<evidence type="ECO:0000313" key="2">
    <source>
        <dbReference type="Proteomes" id="UP000663891"/>
    </source>
</evidence>
<proteinExistence type="predicted"/>
<protein>
    <submittedName>
        <fullName evidence="1">Uncharacterized protein</fullName>
    </submittedName>
</protein>
<dbReference type="Proteomes" id="UP000663891">
    <property type="component" value="Unassembled WGS sequence"/>
</dbReference>
<dbReference type="AlphaFoldDB" id="A0A815D155"/>
<dbReference type="InterPro" id="IPR029044">
    <property type="entry name" value="Nucleotide-diphossugar_trans"/>
</dbReference>
<dbReference type="SUPFAM" id="SSF53448">
    <property type="entry name" value="Nucleotide-diphospho-sugar transferases"/>
    <property type="match status" value="1"/>
</dbReference>
<organism evidence="1 2">
    <name type="scientific">Adineta steineri</name>
    <dbReference type="NCBI Taxonomy" id="433720"/>
    <lineage>
        <taxon>Eukaryota</taxon>
        <taxon>Metazoa</taxon>
        <taxon>Spiralia</taxon>
        <taxon>Gnathifera</taxon>
        <taxon>Rotifera</taxon>
        <taxon>Eurotatoria</taxon>
        <taxon>Bdelloidea</taxon>
        <taxon>Adinetida</taxon>
        <taxon>Adinetidae</taxon>
        <taxon>Adineta</taxon>
    </lineage>
</organism>
<name>A0A815D155_9BILA</name>
<gene>
    <name evidence="1" type="ORF">VCS650_LOCUS30459</name>
</gene>
<dbReference type="EMBL" id="CAJNON010000495">
    <property type="protein sequence ID" value="CAF1290127.1"/>
    <property type="molecule type" value="Genomic_DNA"/>
</dbReference>
<sequence length="269" mass="31454">MKTNLKNYSLTNCGKASELFTKHLSKEISLLDHSFKKIFHIAFIFNNNWNFIEQSHVLLKSLLLFSSNNTNNQIHLHVILTDNHSQNYFSKQIESMDYLITYYNSTITHPFQLSTILNVDRVVYLNPNMIFINSFDKLWSLFDQFKSKQIIGMFGQCQMSGSSNVLLLHLNEMKNMDINFERINQLSTDNVYFLPCKYILDTDHCQSVKHGLLLFENINHSLFGSLYKLISQIDLIKSNDAIENELNQIKNLQCRNELVNLIIENKKTK</sequence>